<dbReference type="EMBL" id="CP003315">
    <property type="protein sequence ID" value="AFA41203.1"/>
    <property type="molecule type" value="Genomic_DNA"/>
</dbReference>
<dbReference type="FunFam" id="1.10.275.10:FF:000001">
    <property type="entry name" value="Fumarate hydratase, mitochondrial"/>
    <property type="match status" value="1"/>
</dbReference>
<evidence type="ECO:0000256" key="6">
    <source>
        <dbReference type="NCBIfam" id="TIGR00839"/>
    </source>
</evidence>
<dbReference type="InterPro" id="IPR000362">
    <property type="entry name" value="Fumarate_lyase_fam"/>
</dbReference>
<dbReference type="SUPFAM" id="SSF48557">
    <property type="entry name" value="L-aspartase-like"/>
    <property type="match status" value="1"/>
</dbReference>
<keyword evidence="11" id="KW-1185">Reference proteome</keyword>
<dbReference type="Pfam" id="PF10415">
    <property type="entry name" value="FumaraseC_C"/>
    <property type="match status" value="1"/>
</dbReference>
<reference evidence="10 11" key="1">
    <citation type="journal article" date="2012" name="MBio">
        <title>Insight into the transmission biology and species-specific functional capabilities of tsetse (Diptera: glossinidae) obligate symbiont wigglesworthia.</title>
        <authorList>
            <person name="Rio R.V."/>
            <person name="Symula R.E."/>
            <person name="Wang J."/>
            <person name="Lohs C."/>
            <person name="Wu Y.N."/>
            <person name="Snyder A.K."/>
            <person name="Bjornson R.D."/>
            <person name="Oshima K."/>
            <person name="Biehl B.S."/>
            <person name="Perna N.T."/>
            <person name="Hattori M."/>
            <person name="Aksoy S."/>
        </authorList>
    </citation>
    <scope>NUCLEOTIDE SEQUENCE [LARGE SCALE GENOMIC DNA]</scope>
    <source>
        <strain evidence="10">WGM</strain>
    </source>
</reference>
<dbReference type="Gene3D" id="1.10.40.30">
    <property type="entry name" value="Fumarase/aspartase (C-terminal domain)"/>
    <property type="match status" value="1"/>
</dbReference>
<evidence type="ECO:0000259" key="9">
    <source>
        <dbReference type="Pfam" id="PF10415"/>
    </source>
</evidence>
<dbReference type="GO" id="GO:0042802">
    <property type="term" value="F:identical protein binding"/>
    <property type="evidence" value="ECO:0007669"/>
    <property type="project" value="UniProtKB-ARBA"/>
</dbReference>
<evidence type="ECO:0000256" key="5">
    <source>
        <dbReference type="ARBA" id="ARBA00023239"/>
    </source>
</evidence>
<evidence type="ECO:0000313" key="10">
    <source>
        <dbReference type="EMBL" id="AFA41203.1"/>
    </source>
</evidence>
<comment type="catalytic activity">
    <reaction evidence="1 7">
        <text>L-aspartate = fumarate + NH4(+)</text>
        <dbReference type="Rhea" id="RHEA:16601"/>
        <dbReference type="ChEBI" id="CHEBI:28938"/>
        <dbReference type="ChEBI" id="CHEBI:29806"/>
        <dbReference type="ChEBI" id="CHEBI:29991"/>
        <dbReference type="EC" id="4.3.1.1"/>
    </reaction>
</comment>
<dbReference type="NCBIfam" id="TIGR00839">
    <property type="entry name" value="aspA"/>
    <property type="match status" value="1"/>
</dbReference>
<dbReference type="KEGG" id="wgl:WIGMOR_0371"/>
<dbReference type="InterPro" id="IPR022761">
    <property type="entry name" value="Fumarate_lyase_N"/>
</dbReference>
<dbReference type="Proteomes" id="UP000009061">
    <property type="component" value="Chromosome"/>
</dbReference>
<feature type="domain" description="Fumarase C C-terminal" evidence="9">
    <location>
        <begin position="411"/>
        <end position="464"/>
    </location>
</feature>
<dbReference type="RefSeq" id="WP_014354142.1">
    <property type="nucleotide sequence ID" value="NC_016893.1"/>
</dbReference>
<dbReference type="PRINTS" id="PR00145">
    <property type="entry name" value="ARGSUCLYASE"/>
</dbReference>
<dbReference type="InterPro" id="IPR004708">
    <property type="entry name" value="ApsA"/>
</dbReference>
<evidence type="ECO:0000313" key="11">
    <source>
        <dbReference type="Proteomes" id="UP000009061"/>
    </source>
</evidence>
<dbReference type="PANTHER" id="PTHR42696:SF2">
    <property type="entry name" value="ASPARTATE AMMONIA-LYASE"/>
    <property type="match status" value="1"/>
</dbReference>
<comment type="similarity">
    <text evidence="2 7">Belongs to the class-II fumarase/aspartase family. Aspartase subfamily.</text>
</comment>
<dbReference type="InterPro" id="IPR020557">
    <property type="entry name" value="Fumarate_lyase_CS"/>
</dbReference>
<evidence type="ECO:0000256" key="3">
    <source>
        <dbReference type="ARBA" id="ARBA00012992"/>
    </source>
</evidence>
<name>H6Q4S0_WIGGL</name>
<dbReference type="GO" id="GO:0008797">
    <property type="term" value="F:aspartate ammonia-lyase activity"/>
    <property type="evidence" value="ECO:0007669"/>
    <property type="project" value="UniProtKB-UniRule"/>
</dbReference>
<sequence length="478" mass="52769">MSNSVRIEKDLIGTREIPHTAYYGIHTLRASENFKISQMTINDYPELIRSMVIVKKASAIANLEFQILSQEIAKIIFASCDQLLSKNNIYNQFPIDAFQGGAGTSVNMNINEVLANIGLEIMGHKKGEYQFLHPNDHLNLSQSTNDAYPTGLRLAIYTSLIQLIKTITYLTSSLKNKAKEFSKIIKMGRTQLQDAVPMTLGQEFYAFNTSLKKEKMNLLYIAKLLLQVNLGGTAIGTKLNTPKGYQKVVVKKLSQISGIPCIPAKDLIEANYDCGIYSTVHGGLKTLAVKLSKICNDLRLLSSGPRSGLNEINLPELQAGSSIMPAKINPVLPEVVNQVCFKVFGNDTCVTMAAEAGQLQLNAMEPVISQAIFESINILKNAMQSLKDRCIDGITVNKKICESYVSNSIGIVTYLNPFIGHHNGDIIGKICSESGKSVKEVVLEKGFLTEKEINNIFSFQNLIHPQYKIKKNSDDILA</sequence>
<dbReference type="PRINTS" id="PR00149">
    <property type="entry name" value="FUMRATELYASE"/>
</dbReference>
<dbReference type="FunFam" id="1.20.200.10:FF:000001">
    <property type="entry name" value="Fumarate hydratase, mitochondrial"/>
    <property type="match status" value="1"/>
</dbReference>
<dbReference type="InterPro" id="IPR008948">
    <property type="entry name" value="L-Aspartase-like"/>
</dbReference>
<dbReference type="CDD" id="cd01357">
    <property type="entry name" value="Aspartase"/>
    <property type="match status" value="1"/>
</dbReference>
<dbReference type="OrthoDB" id="9802809at2"/>
<dbReference type="Gene3D" id="1.20.200.10">
    <property type="entry name" value="Fumarase/aspartase (Central domain)"/>
    <property type="match status" value="1"/>
</dbReference>
<dbReference type="STRING" id="1142511.WIGMOR_0371"/>
<evidence type="ECO:0000256" key="7">
    <source>
        <dbReference type="RuleBase" id="RU362017"/>
    </source>
</evidence>
<gene>
    <name evidence="10" type="primary">aspA</name>
    <name evidence="10" type="ORF">WIGMOR_0371</name>
</gene>
<dbReference type="HOGENOM" id="CLU_021594_4_1_6"/>
<dbReference type="GO" id="GO:0006099">
    <property type="term" value="P:tricarboxylic acid cycle"/>
    <property type="evidence" value="ECO:0007669"/>
    <property type="project" value="InterPro"/>
</dbReference>
<dbReference type="InterPro" id="IPR024083">
    <property type="entry name" value="Fumarase/histidase_N"/>
</dbReference>
<dbReference type="PANTHER" id="PTHR42696">
    <property type="entry name" value="ASPARTATE AMMONIA-LYASE"/>
    <property type="match status" value="1"/>
</dbReference>
<keyword evidence="5 7" id="KW-0456">Lyase</keyword>
<dbReference type="AlphaFoldDB" id="H6Q4S0"/>
<dbReference type="EC" id="4.3.1.1" evidence="3 6"/>
<evidence type="ECO:0000256" key="4">
    <source>
        <dbReference type="ARBA" id="ARBA00016146"/>
    </source>
</evidence>
<dbReference type="NCBIfam" id="NF008909">
    <property type="entry name" value="PRK12273.1"/>
    <property type="match status" value="1"/>
</dbReference>
<dbReference type="GO" id="GO:0006531">
    <property type="term" value="P:aspartate metabolic process"/>
    <property type="evidence" value="ECO:0007669"/>
    <property type="project" value="InterPro"/>
</dbReference>
<protein>
    <recommendedName>
        <fullName evidence="4 6">Aspartate ammonia-lyase</fullName>
        <shortName evidence="7">Aspartase</shortName>
        <ecNumber evidence="3 6">4.3.1.1</ecNumber>
    </recommendedName>
</protein>
<dbReference type="PROSITE" id="PS00163">
    <property type="entry name" value="FUMARATE_LYASES"/>
    <property type="match status" value="1"/>
</dbReference>
<evidence type="ECO:0000259" key="8">
    <source>
        <dbReference type="Pfam" id="PF00206"/>
    </source>
</evidence>
<dbReference type="Pfam" id="PF00206">
    <property type="entry name" value="Lyase_1"/>
    <property type="match status" value="1"/>
</dbReference>
<accession>H6Q4S0</accession>
<evidence type="ECO:0000256" key="2">
    <source>
        <dbReference type="ARBA" id="ARBA00005596"/>
    </source>
</evidence>
<feature type="domain" description="Fumarate lyase N-terminal" evidence="8">
    <location>
        <begin position="14"/>
        <end position="345"/>
    </location>
</feature>
<organism evidence="10 11">
    <name type="scientific">Wigglesworthia glossinidia endosymbiont of Glossina morsitans morsitans</name>
    <name type="common">Yale colony</name>
    <dbReference type="NCBI Taxonomy" id="1142511"/>
    <lineage>
        <taxon>Bacteria</taxon>
        <taxon>Pseudomonadati</taxon>
        <taxon>Pseudomonadota</taxon>
        <taxon>Gammaproteobacteria</taxon>
        <taxon>Enterobacterales</taxon>
        <taxon>Erwiniaceae</taxon>
        <taxon>Wigglesworthia</taxon>
    </lineage>
</organism>
<dbReference type="Gene3D" id="1.10.275.10">
    <property type="entry name" value="Fumarase/aspartase (N-terminal domain)"/>
    <property type="match status" value="1"/>
</dbReference>
<dbReference type="eggNOG" id="COG1027">
    <property type="taxonomic scope" value="Bacteria"/>
</dbReference>
<dbReference type="InterPro" id="IPR018951">
    <property type="entry name" value="Fumarase_C_C"/>
</dbReference>
<proteinExistence type="inferred from homology"/>
<dbReference type="GO" id="GO:0005829">
    <property type="term" value="C:cytosol"/>
    <property type="evidence" value="ECO:0007669"/>
    <property type="project" value="TreeGrafter"/>
</dbReference>
<evidence type="ECO:0000256" key="1">
    <source>
        <dbReference type="ARBA" id="ARBA00001494"/>
    </source>
</evidence>
<dbReference type="InterPro" id="IPR051546">
    <property type="entry name" value="Aspartate_Ammonia-Lyase"/>
</dbReference>